<reference evidence="2 3" key="1">
    <citation type="submission" date="2014-04" db="EMBL/GenBank/DDBJ databases">
        <title>Evolutionary Origins and Diversification of the Mycorrhizal Mutualists.</title>
        <authorList>
            <consortium name="DOE Joint Genome Institute"/>
            <consortium name="Mycorrhizal Genomics Consortium"/>
            <person name="Kohler A."/>
            <person name="Kuo A."/>
            <person name="Nagy L.G."/>
            <person name="Floudas D."/>
            <person name="Copeland A."/>
            <person name="Barry K.W."/>
            <person name="Cichocki N."/>
            <person name="Veneault-Fourrey C."/>
            <person name="LaButti K."/>
            <person name="Lindquist E.A."/>
            <person name="Lipzen A."/>
            <person name="Lundell T."/>
            <person name="Morin E."/>
            <person name="Murat C."/>
            <person name="Riley R."/>
            <person name="Ohm R."/>
            <person name="Sun H."/>
            <person name="Tunlid A."/>
            <person name="Henrissat B."/>
            <person name="Grigoriev I.V."/>
            <person name="Hibbett D.S."/>
            <person name="Martin F."/>
        </authorList>
    </citation>
    <scope>NUCLEOTIDE SEQUENCE [LARGE SCALE GENOMIC DNA]</scope>
    <source>
        <strain evidence="2 3">FD-317 M1</strain>
    </source>
</reference>
<name>A0A0D0BD68_9AGAR</name>
<organism evidence="2 3">
    <name type="scientific">Collybiopsis luxurians FD-317 M1</name>
    <dbReference type="NCBI Taxonomy" id="944289"/>
    <lineage>
        <taxon>Eukaryota</taxon>
        <taxon>Fungi</taxon>
        <taxon>Dikarya</taxon>
        <taxon>Basidiomycota</taxon>
        <taxon>Agaricomycotina</taxon>
        <taxon>Agaricomycetes</taxon>
        <taxon>Agaricomycetidae</taxon>
        <taxon>Agaricales</taxon>
        <taxon>Marasmiineae</taxon>
        <taxon>Omphalotaceae</taxon>
        <taxon>Collybiopsis</taxon>
        <taxon>Collybiopsis luxurians</taxon>
    </lineage>
</organism>
<keyword evidence="1" id="KW-0732">Signal</keyword>
<protein>
    <submittedName>
        <fullName evidence="2">Uncharacterized protein</fullName>
    </submittedName>
</protein>
<keyword evidence="3" id="KW-1185">Reference proteome</keyword>
<evidence type="ECO:0000256" key="1">
    <source>
        <dbReference type="SAM" id="SignalP"/>
    </source>
</evidence>
<accession>A0A0D0BD68</accession>
<dbReference type="Proteomes" id="UP000053593">
    <property type="component" value="Unassembled WGS sequence"/>
</dbReference>
<dbReference type="HOGENOM" id="CLU_1713500_0_0_1"/>
<proteinExistence type="predicted"/>
<feature type="chain" id="PRO_5002207263" evidence="1">
    <location>
        <begin position="21"/>
        <end position="154"/>
    </location>
</feature>
<evidence type="ECO:0000313" key="2">
    <source>
        <dbReference type="EMBL" id="KIK52431.1"/>
    </source>
</evidence>
<dbReference type="EMBL" id="KN834843">
    <property type="protein sequence ID" value="KIK52431.1"/>
    <property type="molecule type" value="Genomic_DNA"/>
</dbReference>
<dbReference type="AlphaFoldDB" id="A0A0D0BD68"/>
<feature type="signal peptide" evidence="1">
    <location>
        <begin position="1"/>
        <end position="20"/>
    </location>
</feature>
<gene>
    <name evidence="2" type="ORF">GYMLUDRAFT_77838</name>
</gene>
<sequence>MRLSFGISILLFALAGGAVAAPALESRAKLPIHASWIKPKHADKTDLKSTTGEVIPAEYAAVLVEKAVKANTEKLGLSADNWIWSGFIDAGPKAPEYPGLQLYQKKPVIGAKLYNVPRGKFPATGKADMKTLVILVDPRDPNVAIITDGEKKLS</sequence>
<evidence type="ECO:0000313" key="3">
    <source>
        <dbReference type="Proteomes" id="UP000053593"/>
    </source>
</evidence>